<accession>E2BBW8</accession>
<feature type="region of interest" description="Disordered" evidence="1">
    <location>
        <begin position="1"/>
        <end position="72"/>
    </location>
</feature>
<dbReference type="InParanoid" id="E2BBW8"/>
<protein>
    <submittedName>
        <fullName evidence="2">Uncharacterized protein</fullName>
    </submittedName>
</protein>
<organism evidence="3">
    <name type="scientific">Harpegnathos saltator</name>
    <name type="common">Jerdon's jumping ant</name>
    <dbReference type="NCBI Taxonomy" id="610380"/>
    <lineage>
        <taxon>Eukaryota</taxon>
        <taxon>Metazoa</taxon>
        <taxon>Ecdysozoa</taxon>
        <taxon>Arthropoda</taxon>
        <taxon>Hexapoda</taxon>
        <taxon>Insecta</taxon>
        <taxon>Pterygota</taxon>
        <taxon>Neoptera</taxon>
        <taxon>Endopterygota</taxon>
        <taxon>Hymenoptera</taxon>
        <taxon>Apocrita</taxon>
        <taxon>Aculeata</taxon>
        <taxon>Formicoidea</taxon>
        <taxon>Formicidae</taxon>
        <taxon>Ponerinae</taxon>
        <taxon>Ponerini</taxon>
        <taxon>Harpegnathos</taxon>
    </lineage>
</organism>
<sequence>QLRRDSLHSRSSDGSLDGLGKKTRKNKLKARAEAKRDNLCADSSSDEDCRRSNGSLNRFHGADGTHNGQRNNMCNRKTRAARTERYIKRLSRDDGN</sequence>
<feature type="compositionally biased region" description="Basic and acidic residues" evidence="1">
    <location>
        <begin position="1"/>
        <end position="11"/>
    </location>
</feature>
<reference evidence="2 3" key="1">
    <citation type="journal article" date="2010" name="Science">
        <title>Genomic comparison of the ants Camponotus floridanus and Harpegnathos saltator.</title>
        <authorList>
            <person name="Bonasio R."/>
            <person name="Zhang G."/>
            <person name="Ye C."/>
            <person name="Mutti N.S."/>
            <person name="Fang X."/>
            <person name="Qin N."/>
            <person name="Donahue G."/>
            <person name="Yang P."/>
            <person name="Li Q."/>
            <person name="Li C."/>
            <person name="Zhang P."/>
            <person name="Huang Z."/>
            <person name="Berger S.L."/>
            <person name="Reinberg D."/>
            <person name="Wang J."/>
            <person name="Liebig J."/>
        </authorList>
    </citation>
    <scope>NUCLEOTIDE SEQUENCE [LARGE SCALE GENOMIC DNA]</scope>
    <source>
        <strain evidence="2 3">R22 G/1</strain>
    </source>
</reference>
<evidence type="ECO:0000256" key="1">
    <source>
        <dbReference type="SAM" id="MobiDB-lite"/>
    </source>
</evidence>
<dbReference type="AlphaFoldDB" id="E2BBW8"/>
<gene>
    <name evidence="2" type="ORF">EAI_01155</name>
</gene>
<evidence type="ECO:0000313" key="3">
    <source>
        <dbReference type="Proteomes" id="UP000008237"/>
    </source>
</evidence>
<feature type="non-terminal residue" evidence="2">
    <location>
        <position position="96"/>
    </location>
</feature>
<dbReference type="OrthoDB" id="7989901at2759"/>
<evidence type="ECO:0000313" key="2">
    <source>
        <dbReference type="EMBL" id="EFN86792.1"/>
    </source>
</evidence>
<feature type="non-terminal residue" evidence="2">
    <location>
        <position position="1"/>
    </location>
</feature>
<name>E2BBW8_HARSA</name>
<keyword evidence="3" id="KW-1185">Reference proteome</keyword>
<proteinExistence type="predicted"/>
<dbReference type="EMBL" id="GL447175">
    <property type="protein sequence ID" value="EFN86792.1"/>
    <property type="molecule type" value="Genomic_DNA"/>
</dbReference>
<feature type="compositionally biased region" description="Basic and acidic residues" evidence="1">
    <location>
        <begin position="30"/>
        <end position="39"/>
    </location>
</feature>
<dbReference type="Proteomes" id="UP000008237">
    <property type="component" value="Unassembled WGS sequence"/>
</dbReference>